<dbReference type="InterPro" id="IPR040464">
    <property type="entry name" value="InsP(3)kin_ATP-grasp"/>
</dbReference>
<accession>X1T2E5</accession>
<feature type="non-terminal residue" evidence="9">
    <location>
        <position position="1"/>
    </location>
</feature>
<dbReference type="SUPFAM" id="SSF56059">
    <property type="entry name" value="Glutathione synthetase ATP-binding domain-like"/>
    <property type="match status" value="1"/>
</dbReference>
<dbReference type="PANTHER" id="PTHR14217">
    <property type="entry name" value="INOSITOL-TETRAKISPHOSPHATE 1-KINASE"/>
    <property type="match status" value="1"/>
</dbReference>
<evidence type="ECO:0000256" key="2">
    <source>
        <dbReference type="ARBA" id="ARBA00022679"/>
    </source>
</evidence>
<dbReference type="GO" id="GO:0005524">
    <property type="term" value="F:ATP binding"/>
    <property type="evidence" value="ECO:0007669"/>
    <property type="project" value="UniProtKB-KW"/>
</dbReference>
<reference evidence="9" key="1">
    <citation type="journal article" date="2014" name="Front. Microbiol.">
        <title>High frequency of phylogenetically diverse reductive dehalogenase-homologous genes in deep subseafloor sedimentary metagenomes.</title>
        <authorList>
            <person name="Kawai M."/>
            <person name="Futagami T."/>
            <person name="Toyoda A."/>
            <person name="Takaki Y."/>
            <person name="Nishi S."/>
            <person name="Hori S."/>
            <person name="Arai W."/>
            <person name="Tsubouchi T."/>
            <person name="Morono Y."/>
            <person name="Uchiyama I."/>
            <person name="Ito T."/>
            <person name="Fujiyama A."/>
            <person name="Inagaki F."/>
            <person name="Takami H."/>
        </authorList>
    </citation>
    <scope>NUCLEOTIDE SEQUENCE</scope>
    <source>
        <strain evidence="9">Expedition CK06-06</strain>
    </source>
</reference>
<keyword evidence="7" id="KW-0460">Magnesium</keyword>
<comment type="caution">
    <text evidence="9">The sequence shown here is derived from an EMBL/GenBank/DDBJ whole genome shotgun (WGS) entry which is preliminary data.</text>
</comment>
<feature type="domain" description="Inositol 1,3,4-trisphosphate 5/6-kinase ATP-grasp" evidence="8">
    <location>
        <begin position="62"/>
        <end position="135"/>
    </location>
</feature>
<dbReference type="Gene3D" id="3.30.470.20">
    <property type="entry name" value="ATP-grasp fold, B domain"/>
    <property type="match status" value="1"/>
</dbReference>
<protein>
    <recommendedName>
        <fullName evidence="8">Inositol 1,3,4-trisphosphate 5/6-kinase ATP-grasp domain-containing protein</fullName>
    </recommendedName>
</protein>
<keyword evidence="5" id="KW-0418">Kinase</keyword>
<dbReference type="Pfam" id="PF05770">
    <property type="entry name" value="Ins134_P3_kin"/>
    <property type="match status" value="1"/>
</dbReference>
<dbReference type="InterPro" id="IPR008656">
    <property type="entry name" value="Inositol_tetrakis-P_1-kinase"/>
</dbReference>
<evidence type="ECO:0000256" key="1">
    <source>
        <dbReference type="ARBA" id="ARBA00001946"/>
    </source>
</evidence>
<evidence type="ECO:0000313" key="9">
    <source>
        <dbReference type="EMBL" id="GAI99388.1"/>
    </source>
</evidence>
<dbReference type="EMBL" id="BARW01017147">
    <property type="protein sequence ID" value="GAI99388.1"/>
    <property type="molecule type" value="Genomic_DNA"/>
</dbReference>
<evidence type="ECO:0000256" key="7">
    <source>
        <dbReference type="ARBA" id="ARBA00022842"/>
    </source>
</evidence>
<dbReference type="AlphaFoldDB" id="X1T2E5"/>
<evidence type="ECO:0000256" key="6">
    <source>
        <dbReference type="ARBA" id="ARBA00022840"/>
    </source>
</evidence>
<dbReference type="PANTHER" id="PTHR14217:SF1">
    <property type="entry name" value="INOSITOL-TETRAKISPHOSPHATE 1-KINASE"/>
    <property type="match status" value="1"/>
</dbReference>
<organism evidence="9">
    <name type="scientific">marine sediment metagenome</name>
    <dbReference type="NCBI Taxonomy" id="412755"/>
    <lineage>
        <taxon>unclassified sequences</taxon>
        <taxon>metagenomes</taxon>
        <taxon>ecological metagenomes</taxon>
    </lineage>
</organism>
<dbReference type="GO" id="GO:0052725">
    <property type="term" value="F:inositol-1,3,4-trisphosphate 6-kinase activity"/>
    <property type="evidence" value="ECO:0007669"/>
    <property type="project" value="InterPro"/>
</dbReference>
<comment type="cofactor">
    <cofactor evidence="1">
        <name>Mg(2+)</name>
        <dbReference type="ChEBI" id="CHEBI:18420"/>
    </cofactor>
</comment>
<name>X1T2E5_9ZZZZ</name>
<dbReference type="GO" id="GO:0047325">
    <property type="term" value="F:inositol-3,4,5,6-tetrakisphosphate 1-kinase activity"/>
    <property type="evidence" value="ECO:0007669"/>
    <property type="project" value="InterPro"/>
</dbReference>
<keyword evidence="2" id="KW-0808">Transferase</keyword>
<keyword evidence="3" id="KW-0479">Metal-binding</keyword>
<gene>
    <name evidence="9" type="ORF">S12H4_29688</name>
</gene>
<evidence type="ECO:0000259" key="8">
    <source>
        <dbReference type="Pfam" id="PF05770"/>
    </source>
</evidence>
<dbReference type="GO" id="GO:0005737">
    <property type="term" value="C:cytoplasm"/>
    <property type="evidence" value="ECO:0007669"/>
    <property type="project" value="TreeGrafter"/>
</dbReference>
<keyword evidence="4" id="KW-0547">Nucleotide-binding</keyword>
<proteinExistence type="predicted"/>
<evidence type="ECO:0000256" key="5">
    <source>
        <dbReference type="ARBA" id="ARBA00022777"/>
    </source>
</evidence>
<keyword evidence="6" id="KW-0067">ATP-binding</keyword>
<dbReference type="GO" id="GO:0052726">
    <property type="term" value="F:inositol-1,3,4-trisphosphate 5-kinase activity"/>
    <property type="evidence" value="ECO:0007669"/>
    <property type="project" value="InterPro"/>
</dbReference>
<dbReference type="GO" id="GO:0032957">
    <property type="term" value="P:inositol trisphosphate metabolic process"/>
    <property type="evidence" value="ECO:0007669"/>
    <property type="project" value="InterPro"/>
</dbReference>
<evidence type="ECO:0000256" key="3">
    <source>
        <dbReference type="ARBA" id="ARBA00022723"/>
    </source>
</evidence>
<dbReference type="GO" id="GO:0000287">
    <property type="term" value="F:magnesium ion binding"/>
    <property type="evidence" value="ECO:0007669"/>
    <property type="project" value="InterPro"/>
</dbReference>
<evidence type="ECO:0000256" key="4">
    <source>
        <dbReference type="ARBA" id="ARBA00022741"/>
    </source>
</evidence>
<sequence>VRKIKEIDIFCERYKHLLYYDIYIQKFIKCDGFERKIYVIGDKTFGIIRENPIYIFLKKKPDNIDVDTIKRKEFKITKEIHNLAQILSKEMNLKIFGFDLVQPVNSNKYYFIDLNDFPGFRGIKNIESILSDYLLNFIKTS</sequence>